<gene>
    <name evidence="1" type="ORF">PAECIP111894_05004</name>
</gene>
<evidence type="ECO:0000313" key="2">
    <source>
        <dbReference type="Proteomes" id="UP000838749"/>
    </source>
</evidence>
<comment type="caution">
    <text evidence="1">The sequence shown here is derived from an EMBL/GenBank/DDBJ whole genome shotgun (WGS) entry which is preliminary data.</text>
</comment>
<dbReference type="Proteomes" id="UP000838749">
    <property type="component" value="Unassembled WGS sequence"/>
</dbReference>
<dbReference type="EMBL" id="CAKMAB010000040">
    <property type="protein sequence ID" value="CAH1058818.1"/>
    <property type="molecule type" value="Genomic_DNA"/>
</dbReference>
<accession>A0ABM9BJQ2</accession>
<evidence type="ECO:0000313" key="1">
    <source>
        <dbReference type="EMBL" id="CAH1058818.1"/>
    </source>
</evidence>
<dbReference type="InterPro" id="IPR056084">
    <property type="entry name" value="DUF7667"/>
</dbReference>
<sequence>MIAIHPAHRKLADLYHQFEKGTFTRIQQAEVVSFLKQNAEMVEQIDGLKEAAYAAQCIGNMDLVQHFTEKLEELEVQLT</sequence>
<name>A0ABM9BJQ2_9BACL</name>
<dbReference type="RefSeq" id="WP_234540679.1">
    <property type="nucleotide sequence ID" value="NZ_CAKMAB010000040.1"/>
</dbReference>
<proteinExistence type="predicted"/>
<reference evidence="1" key="1">
    <citation type="submission" date="2021-12" db="EMBL/GenBank/DDBJ databases">
        <authorList>
            <person name="Criscuolo A."/>
        </authorList>
    </citation>
    <scope>NUCLEOTIDE SEQUENCE</scope>
    <source>
        <strain evidence="1">CIP111894</strain>
    </source>
</reference>
<organism evidence="1 2">
    <name type="scientific">Paenibacillus pseudetheri</name>
    <dbReference type="NCBI Taxonomy" id="2897682"/>
    <lineage>
        <taxon>Bacteria</taxon>
        <taxon>Bacillati</taxon>
        <taxon>Bacillota</taxon>
        <taxon>Bacilli</taxon>
        <taxon>Bacillales</taxon>
        <taxon>Paenibacillaceae</taxon>
        <taxon>Paenibacillus</taxon>
    </lineage>
</organism>
<protein>
    <submittedName>
        <fullName evidence="1">Uncharacterized protein</fullName>
    </submittedName>
</protein>
<keyword evidence="2" id="KW-1185">Reference proteome</keyword>
<dbReference type="Pfam" id="PF24704">
    <property type="entry name" value="DUF7667"/>
    <property type="match status" value="1"/>
</dbReference>